<evidence type="ECO:0000313" key="12">
    <source>
        <dbReference type="Proteomes" id="UP001157114"/>
    </source>
</evidence>
<evidence type="ECO:0000313" key="11">
    <source>
        <dbReference type="EMBL" id="GLX67006.1"/>
    </source>
</evidence>
<name>A0ABQ6G7Q4_9BACL</name>
<dbReference type="Gene3D" id="3.30.565.10">
    <property type="entry name" value="Histidine kinase-like ATPase, C-terminal domain"/>
    <property type="match status" value="1"/>
</dbReference>
<dbReference type="InterPro" id="IPR036890">
    <property type="entry name" value="HATPase_C_sf"/>
</dbReference>
<dbReference type="SMART" id="SM00304">
    <property type="entry name" value="HAMP"/>
    <property type="match status" value="1"/>
</dbReference>
<feature type="domain" description="HAMP" evidence="10">
    <location>
        <begin position="321"/>
        <end position="373"/>
    </location>
</feature>
<reference evidence="11 12" key="1">
    <citation type="submission" date="2023-03" db="EMBL/GenBank/DDBJ databases">
        <title>Draft genome sequence of the bacteria which degrade cell wall of Tricholomamatutake.</title>
        <authorList>
            <person name="Konishi Y."/>
            <person name="Fukuta Y."/>
            <person name="Shirasaka N."/>
        </authorList>
    </citation>
    <scope>NUCLEOTIDE SEQUENCE [LARGE SCALE GENOMIC DNA]</scope>
    <source>
        <strain evidence="12">mu1</strain>
    </source>
</reference>
<keyword evidence="4" id="KW-0808">Transferase</keyword>
<comment type="subcellular location">
    <subcellularLocation>
        <location evidence="1">Cell membrane</location>
        <topology evidence="1">Multi-pass membrane protein</topology>
    </subcellularLocation>
</comment>
<dbReference type="PROSITE" id="PS50885">
    <property type="entry name" value="HAMP"/>
    <property type="match status" value="1"/>
</dbReference>
<keyword evidence="6 11" id="KW-0418">Kinase</keyword>
<protein>
    <submittedName>
        <fullName evidence="11">Histidine kinase</fullName>
    </submittedName>
</protein>
<accession>A0ABQ6G7Q4</accession>
<dbReference type="EMBL" id="BSSQ01000005">
    <property type="protein sequence ID" value="GLX67006.1"/>
    <property type="molecule type" value="Genomic_DNA"/>
</dbReference>
<dbReference type="Pfam" id="PF02743">
    <property type="entry name" value="dCache_1"/>
    <property type="match status" value="1"/>
</dbReference>
<dbReference type="GO" id="GO:0016301">
    <property type="term" value="F:kinase activity"/>
    <property type="evidence" value="ECO:0007669"/>
    <property type="project" value="UniProtKB-KW"/>
</dbReference>
<evidence type="ECO:0000256" key="5">
    <source>
        <dbReference type="ARBA" id="ARBA00022692"/>
    </source>
</evidence>
<dbReference type="InterPro" id="IPR010559">
    <property type="entry name" value="Sig_transdc_His_kin_internal"/>
</dbReference>
<evidence type="ECO:0000256" key="3">
    <source>
        <dbReference type="ARBA" id="ARBA00022553"/>
    </source>
</evidence>
<keyword evidence="7 9" id="KW-1133">Transmembrane helix</keyword>
<organism evidence="11 12">
    <name type="scientific">Paenibacillus glycanilyticus</name>
    <dbReference type="NCBI Taxonomy" id="126569"/>
    <lineage>
        <taxon>Bacteria</taxon>
        <taxon>Bacillati</taxon>
        <taxon>Bacillota</taxon>
        <taxon>Bacilli</taxon>
        <taxon>Bacillales</taxon>
        <taxon>Paenibacillaceae</taxon>
        <taxon>Paenibacillus</taxon>
    </lineage>
</organism>
<dbReference type="Gene3D" id="6.10.340.10">
    <property type="match status" value="1"/>
</dbReference>
<sequence length="603" mass="69029">MFRFIKSSLQWKLILMISCIVILVVITIGGFSYYKSARAIESDAQRFSNQILKQATLNLTRYINDNEQFFQTLAVSQDFQAWTLLKPGDTYQNYTKLKDMENRVIGPYINFHQETLSIILYNENGNQMVYRNPIRDAVLNTEYSFSDSGLKEKIADTGRIQSFVQLRNDYKNSNGQFIRIPILTYVQKLYYTDQPVYLAVDISLLPTQQILDQIELGKNGQAIIANEDGKIISAPDLSMINANLEDSLVARMKSEASAYLYDKSKMQMVVYQSIPKVNWRVVVFVPYKDLAQRIIEIRNWTAAIAMLSLVIAIVLVYLVARSVTRRIKVLRRTMTTTKLGRFDIRTDVKGTDEVADLAETYNLLLDRIDSSIHQLAESKMVQQRAVLSALQSQINSHFLYNALESINAMANLAGHQPIRKSTIALSNMLRYTSNYKESVVTLEDEVKHIRDYMLIMDHLYPSELEFRFEIQAGIEQSACLKACLQPFVENCIKHGYEMTGERLRIVISAYRWENDYVRVDIEDDGAGISGEKLSEIQEALGQVQTEQDFLQLSRIGILNVHYRIKTFYPHHSLAGITIERMADEGGTRVSVIFPNKPKERTGG</sequence>
<keyword evidence="3" id="KW-0597">Phosphoprotein</keyword>
<dbReference type="InterPro" id="IPR050640">
    <property type="entry name" value="Bact_2-comp_sensor_kinase"/>
</dbReference>
<keyword evidence="12" id="KW-1185">Reference proteome</keyword>
<dbReference type="Gene3D" id="3.30.450.20">
    <property type="entry name" value="PAS domain"/>
    <property type="match status" value="1"/>
</dbReference>
<gene>
    <name evidence="11" type="ORF">MU1_13500</name>
</gene>
<evidence type="ECO:0000256" key="6">
    <source>
        <dbReference type="ARBA" id="ARBA00022777"/>
    </source>
</evidence>
<dbReference type="Proteomes" id="UP001157114">
    <property type="component" value="Unassembled WGS sequence"/>
</dbReference>
<dbReference type="CDD" id="cd06225">
    <property type="entry name" value="HAMP"/>
    <property type="match status" value="1"/>
</dbReference>
<dbReference type="InterPro" id="IPR003660">
    <property type="entry name" value="HAMP_dom"/>
</dbReference>
<evidence type="ECO:0000256" key="2">
    <source>
        <dbReference type="ARBA" id="ARBA00022475"/>
    </source>
</evidence>
<dbReference type="InterPro" id="IPR033479">
    <property type="entry name" value="dCache_1"/>
</dbReference>
<dbReference type="RefSeq" id="WP_284237720.1">
    <property type="nucleotide sequence ID" value="NZ_BSSQ01000005.1"/>
</dbReference>
<evidence type="ECO:0000256" key="9">
    <source>
        <dbReference type="SAM" id="Phobius"/>
    </source>
</evidence>
<feature type="transmembrane region" description="Helical" evidence="9">
    <location>
        <begin position="300"/>
        <end position="320"/>
    </location>
</feature>
<dbReference type="Pfam" id="PF06580">
    <property type="entry name" value="His_kinase"/>
    <property type="match status" value="1"/>
</dbReference>
<dbReference type="PANTHER" id="PTHR34220">
    <property type="entry name" value="SENSOR HISTIDINE KINASE YPDA"/>
    <property type="match status" value="1"/>
</dbReference>
<dbReference type="SUPFAM" id="SSF55874">
    <property type="entry name" value="ATPase domain of HSP90 chaperone/DNA topoisomerase II/histidine kinase"/>
    <property type="match status" value="1"/>
</dbReference>
<keyword evidence="2" id="KW-1003">Cell membrane</keyword>
<dbReference type="PANTHER" id="PTHR34220:SF7">
    <property type="entry name" value="SENSOR HISTIDINE KINASE YPDA"/>
    <property type="match status" value="1"/>
</dbReference>
<comment type="caution">
    <text evidence="11">The sequence shown here is derived from an EMBL/GenBank/DDBJ whole genome shotgun (WGS) entry which is preliminary data.</text>
</comment>
<evidence type="ECO:0000256" key="1">
    <source>
        <dbReference type="ARBA" id="ARBA00004651"/>
    </source>
</evidence>
<dbReference type="Pfam" id="PF02518">
    <property type="entry name" value="HATPase_c"/>
    <property type="match status" value="1"/>
</dbReference>
<feature type="transmembrane region" description="Helical" evidence="9">
    <location>
        <begin position="12"/>
        <end position="34"/>
    </location>
</feature>
<dbReference type="Pfam" id="PF00672">
    <property type="entry name" value="HAMP"/>
    <property type="match status" value="1"/>
</dbReference>
<keyword evidence="5 9" id="KW-0812">Transmembrane</keyword>
<keyword evidence="8 9" id="KW-0472">Membrane</keyword>
<proteinExistence type="predicted"/>
<evidence type="ECO:0000259" key="10">
    <source>
        <dbReference type="PROSITE" id="PS50885"/>
    </source>
</evidence>
<dbReference type="InterPro" id="IPR003594">
    <property type="entry name" value="HATPase_dom"/>
</dbReference>
<evidence type="ECO:0000256" key="7">
    <source>
        <dbReference type="ARBA" id="ARBA00022989"/>
    </source>
</evidence>
<evidence type="ECO:0000256" key="8">
    <source>
        <dbReference type="ARBA" id="ARBA00023136"/>
    </source>
</evidence>
<dbReference type="CDD" id="cd12912">
    <property type="entry name" value="PDC2_MCP_like"/>
    <property type="match status" value="1"/>
</dbReference>
<evidence type="ECO:0000256" key="4">
    <source>
        <dbReference type="ARBA" id="ARBA00022679"/>
    </source>
</evidence>